<evidence type="ECO:0000259" key="3">
    <source>
        <dbReference type="PROSITE" id="PS50835"/>
    </source>
</evidence>
<dbReference type="SMART" id="SM00408">
    <property type="entry name" value="IGc2"/>
    <property type="match status" value="2"/>
</dbReference>
<feature type="domain" description="Ig-like" evidence="3">
    <location>
        <begin position="242"/>
        <end position="328"/>
    </location>
</feature>
<feature type="domain" description="Ig-like" evidence="3">
    <location>
        <begin position="147"/>
        <end position="223"/>
    </location>
</feature>
<proteinExistence type="predicted"/>
<dbReference type="InterPro" id="IPR050958">
    <property type="entry name" value="Cell_Adh-Cytoskel_Orgn"/>
</dbReference>
<dbReference type="InterPro" id="IPR003599">
    <property type="entry name" value="Ig_sub"/>
</dbReference>
<dbReference type="Proteomes" id="UP000261540">
    <property type="component" value="Unplaced"/>
</dbReference>
<accession>A0A3B3QCN1</accession>
<reference evidence="4" key="2">
    <citation type="submission" date="2025-09" db="UniProtKB">
        <authorList>
            <consortium name="Ensembl"/>
        </authorList>
    </citation>
    <scope>IDENTIFICATION</scope>
</reference>
<evidence type="ECO:0000256" key="2">
    <source>
        <dbReference type="ARBA" id="ARBA00023157"/>
    </source>
</evidence>
<dbReference type="PANTHER" id="PTHR45080:SF8">
    <property type="entry name" value="IG-LIKE DOMAIN-CONTAINING PROTEIN"/>
    <property type="match status" value="1"/>
</dbReference>
<dbReference type="Pfam" id="PF07679">
    <property type="entry name" value="I-set"/>
    <property type="match status" value="2"/>
</dbReference>
<keyword evidence="2" id="KW-1015">Disulfide bond</keyword>
<dbReference type="GeneTree" id="ENSGT01110000267173"/>
<dbReference type="Pfam" id="PF13927">
    <property type="entry name" value="Ig_3"/>
    <property type="match status" value="1"/>
</dbReference>
<dbReference type="SMART" id="SM00409">
    <property type="entry name" value="IG"/>
    <property type="match status" value="2"/>
</dbReference>
<dbReference type="STRING" id="1676925.ENSPKIP00000003524"/>
<name>A0A3B3QCN1_9TELE</name>
<dbReference type="InterPro" id="IPR007110">
    <property type="entry name" value="Ig-like_dom"/>
</dbReference>
<dbReference type="Ensembl" id="ENSPKIT00000027485.1">
    <property type="protein sequence ID" value="ENSPKIP00000003524.1"/>
    <property type="gene ID" value="ENSPKIG00000020995.1"/>
</dbReference>
<dbReference type="SUPFAM" id="SSF48726">
    <property type="entry name" value="Immunoglobulin"/>
    <property type="match status" value="3"/>
</dbReference>
<dbReference type="Gene3D" id="2.60.40.10">
    <property type="entry name" value="Immunoglobulins"/>
    <property type="match status" value="3"/>
</dbReference>
<evidence type="ECO:0000256" key="1">
    <source>
        <dbReference type="ARBA" id="ARBA00022729"/>
    </source>
</evidence>
<dbReference type="GO" id="GO:0007156">
    <property type="term" value="P:homophilic cell adhesion via plasma membrane adhesion molecules"/>
    <property type="evidence" value="ECO:0007669"/>
    <property type="project" value="TreeGrafter"/>
</dbReference>
<dbReference type="FunFam" id="2.60.40.10:FF:000022">
    <property type="entry name" value="Cardiac titin"/>
    <property type="match status" value="1"/>
</dbReference>
<dbReference type="PROSITE" id="PS50835">
    <property type="entry name" value="IG_LIKE"/>
    <property type="match status" value="3"/>
</dbReference>
<organism evidence="4 5">
    <name type="scientific">Paramormyrops kingsleyae</name>
    <dbReference type="NCBI Taxonomy" id="1676925"/>
    <lineage>
        <taxon>Eukaryota</taxon>
        <taxon>Metazoa</taxon>
        <taxon>Chordata</taxon>
        <taxon>Craniata</taxon>
        <taxon>Vertebrata</taxon>
        <taxon>Euteleostomi</taxon>
        <taxon>Actinopterygii</taxon>
        <taxon>Neopterygii</taxon>
        <taxon>Teleostei</taxon>
        <taxon>Osteoglossocephala</taxon>
        <taxon>Osteoglossomorpha</taxon>
        <taxon>Osteoglossiformes</taxon>
        <taxon>Mormyridae</taxon>
        <taxon>Paramormyrops</taxon>
    </lineage>
</organism>
<dbReference type="PANTHER" id="PTHR45080">
    <property type="entry name" value="CONTACTIN 5"/>
    <property type="match status" value="1"/>
</dbReference>
<keyword evidence="1" id="KW-0732">Signal</keyword>
<sequence>MTDHTGEWNHSKLIYKGASLLECDLTDDKGITTLKGGAAEMSHEQVNLSSKKYAPVFVKQLITLEVKKGQMSEFVCHFKGDPQLNVTWYKDNCPLLQDSDYDIRTKATESNINLDVFAEPAKDDQVEFKAKTSDSCSFQFQITESPPKCVIPLENVTAALGTPVLLQCLVNGKPQPTAEWYKDGIPIKTTSLRIAVSEASYSGRYTCQVSNEAGQEKSFATLVVRDQIFYIMKMLSLFLEPPSFIEKPQNMEVLPGTNITFSATVKGSAPLKLKWFRGSAEIISGKGCAIALRGDTATLELFQIAKSHAGDYTCQVSNDAGMDDCSVNLFIKGW</sequence>
<dbReference type="InterPro" id="IPR013098">
    <property type="entry name" value="Ig_I-set"/>
</dbReference>
<keyword evidence="5" id="KW-1185">Reference proteome</keyword>
<evidence type="ECO:0000313" key="4">
    <source>
        <dbReference type="Ensembl" id="ENSPKIP00000003524.1"/>
    </source>
</evidence>
<dbReference type="GO" id="GO:0005886">
    <property type="term" value="C:plasma membrane"/>
    <property type="evidence" value="ECO:0007669"/>
    <property type="project" value="TreeGrafter"/>
</dbReference>
<dbReference type="InterPro" id="IPR013783">
    <property type="entry name" value="Ig-like_fold"/>
</dbReference>
<feature type="domain" description="Ig-like" evidence="3">
    <location>
        <begin position="55"/>
        <end position="92"/>
    </location>
</feature>
<dbReference type="AlphaFoldDB" id="A0A3B3QCN1"/>
<protein>
    <recommendedName>
        <fullName evidence="3">Ig-like domain-containing protein</fullName>
    </recommendedName>
</protein>
<dbReference type="InterPro" id="IPR003598">
    <property type="entry name" value="Ig_sub2"/>
</dbReference>
<evidence type="ECO:0000313" key="5">
    <source>
        <dbReference type="Proteomes" id="UP000261540"/>
    </source>
</evidence>
<reference evidence="4" key="1">
    <citation type="submission" date="2025-08" db="UniProtKB">
        <authorList>
            <consortium name="Ensembl"/>
        </authorList>
    </citation>
    <scope>IDENTIFICATION</scope>
</reference>
<dbReference type="InterPro" id="IPR036179">
    <property type="entry name" value="Ig-like_dom_sf"/>
</dbReference>